<dbReference type="EMBL" id="NHOQ01000342">
    <property type="protein sequence ID" value="PWA30809.1"/>
    <property type="molecule type" value="Genomic_DNA"/>
</dbReference>
<dbReference type="InterPro" id="IPR053036">
    <property type="entry name" value="CellCycle_DNARepair_Reg"/>
</dbReference>
<feature type="compositionally biased region" description="Acidic residues" evidence="1">
    <location>
        <begin position="188"/>
        <end position="197"/>
    </location>
</feature>
<feature type="compositionally biased region" description="Low complexity" evidence="1">
    <location>
        <begin position="206"/>
        <end position="224"/>
    </location>
</feature>
<name>A0A315W5D6_GAMAF</name>
<feature type="domain" description="BRCT" evidence="2">
    <location>
        <begin position="8"/>
        <end position="93"/>
    </location>
</feature>
<organism evidence="3 4">
    <name type="scientific">Gambusia affinis</name>
    <name type="common">Western mosquitofish</name>
    <name type="synonym">Heterandria affinis</name>
    <dbReference type="NCBI Taxonomy" id="33528"/>
    <lineage>
        <taxon>Eukaryota</taxon>
        <taxon>Metazoa</taxon>
        <taxon>Chordata</taxon>
        <taxon>Craniata</taxon>
        <taxon>Vertebrata</taxon>
        <taxon>Euteleostomi</taxon>
        <taxon>Actinopterygii</taxon>
        <taxon>Neopterygii</taxon>
        <taxon>Teleostei</taxon>
        <taxon>Neoteleostei</taxon>
        <taxon>Acanthomorphata</taxon>
        <taxon>Ovalentaria</taxon>
        <taxon>Atherinomorphae</taxon>
        <taxon>Cyprinodontiformes</taxon>
        <taxon>Poeciliidae</taxon>
        <taxon>Poeciliinae</taxon>
        <taxon>Gambusia</taxon>
    </lineage>
</organism>
<dbReference type="CDD" id="cd17710">
    <property type="entry name" value="BRCT_PAXIP1_rpt2"/>
    <property type="match status" value="1"/>
</dbReference>
<dbReference type="PANTHER" id="PTHR47667">
    <property type="entry name" value="REGULATOR OF TY1 TRANSPOSITION PROTEIN 107"/>
    <property type="match status" value="1"/>
</dbReference>
<accession>A0A315W5D6</accession>
<dbReference type="SUPFAM" id="SSF52113">
    <property type="entry name" value="BRCT domain"/>
    <property type="match status" value="2"/>
</dbReference>
<dbReference type="InterPro" id="IPR001357">
    <property type="entry name" value="BRCT_dom"/>
</dbReference>
<evidence type="ECO:0000259" key="2">
    <source>
        <dbReference type="PROSITE" id="PS50172"/>
    </source>
</evidence>
<evidence type="ECO:0000256" key="1">
    <source>
        <dbReference type="SAM" id="MobiDB-lite"/>
    </source>
</evidence>
<dbReference type="AlphaFoldDB" id="A0A315W5D6"/>
<feature type="compositionally biased region" description="Basic and acidic residues" evidence="1">
    <location>
        <begin position="245"/>
        <end position="256"/>
    </location>
</feature>
<feature type="region of interest" description="Disordered" evidence="1">
    <location>
        <begin position="185"/>
        <end position="276"/>
    </location>
</feature>
<dbReference type="PROSITE" id="PS50172">
    <property type="entry name" value="BRCT"/>
    <property type="match status" value="2"/>
</dbReference>
<dbReference type="CDD" id="cd17714">
    <property type="entry name" value="BRCT_PAXIP1_rpt1"/>
    <property type="match status" value="1"/>
</dbReference>
<dbReference type="PANTHER" id="PTHR47667:SF1">
    <property type="entry name" value="REGULATOR OF TY1 TRANSPOSITION PROTEIN 107"/>
    <property type="match status" value="1"/>
</dbReference>
<dbReference type="Proteomes" id="UP000250572">
    <property type="component" value="Unassembled WGS sequence"/>
</dbReference>
<keyword evidence="4" id="KW-1185">Reference proteome</keyword>
<dbReference type="Gene3D" id="3.40.50.10190">
    <property type="entry name" value="BRCT domain"/>
    <property type="match status" value="2"/>
</dbReference>
<gene>
    <name evidence="3" type="ORF">CCH79_00017352</name>
</gene>
<feature type="region of interest" description="Disordered" evidence="1">
    <location>
        <begin position="320"/>
        <end position="340"/>
    </location>
</feature>
<evidence type="ECO:0000313" key="4">
    <source>
        <dbReference type="Proteomes" id="UP000250572"/>
    </source>
</evidence>
<sequence>MSEEEIKVPDALFKDVKFYVVGDIEPKVVQLLKAGKGKEVSYNALATHIIAEDGDNPEVSESREVFDLPVVKPSWVILSVRCGDLLPVTGFSPESGQIFFGVTACLPRLPDDLNALWAFLTFYGGECQLNLNKKVTHLVVKEPKGAKFECALKHPGIKIVTPDWITDSVKDKSRKDESLYHPRLTYVEPEEESEAESYDARYHSNGSYSPRRSQPSSGGSSGEESSPRRRPGPKRLNSISPTSPRKPELRSERMFDDSDDDSSPEKEGTNLNWTSAEVVTPTVAGIARQRVGPAGVKDPGSSAGSGLINLCATAAPVPGSGGPLAAEARAAQQGQYNQSR</sequence>
<dbReference type="SMART" id="SM00292">
    <property type="entry name" value="BRCT"/>
    <property type="match status" value="2"/>
</dbReference>
<feature type="domain" description="BRCT" evidence="2">
    <location>
        <begin position="94"/>
        <end position="182"/>
    </location>
</feature>
<proteinExistence type="predicted"/>
<comment type="caution">
    <text evidence="3">The sequence shown here is derived from an EMBL/GenBank/DDBJ whole genome shotgun (WGS) entry which is preliminary data.</text>
</comment>
<protein>
    <recommendedName>
        <fullName evidence="2">BRCT domain-containing protein</fullName>
    </recommendedName>
</protein>
<dbReference type="InterPro" id="IPR036420">
    <property type="entry name" value="BRCT_dom_sf"/>
</dbReference>
<dbReference type="Pfam" id="PF12738">
    <property type="entry name" value="PTCB-BRCT"/>
    <property type="match status" value="1"/>
</dbReference>
<reference evidence="3 4" key="1">
    <citation type="journal article" date="2018" name="G3 (Bethesda)">
        <title>A High-Quality Reference Genome for the Invasive Mosquitofish Gambusia affinis Using a Chicago Library.</title>
        <authorList>
            <person name="Hoffberg S.L."/>
            <person name="Troendle N.J."/>
            <person name="Glenn T.C."/>
            <person name="Mahmud O."/>
            <person name="Louha S."/>
            <person name="Chalopin D."/>
            <person name="Bennetzen J.L."/>
            <person name="Mauricio R."/>
        </authorList>
    </citation>
    <scope>NUCLEOTIDE SEQUENCE [LARGE SCALE GENOMIC DNA]</scope>
    <source>
        <strain evidence="3">NE01/NJP1002.9</strain>
        <tissue evidence="3">Muscle</tissue>
    </source>
</reference>
<evidence type="ECO:0000313" key="3">
    <source>
        <dbReference type="EMBL" id="PWA30809.1"/>
    </source>
</evidence>